<feature type="chain" id="PRO_5015059763" description="Pv-fam-b protein" evidence="3">
    <location>
        <begin position="26"/>
        <end position="404"/>
    </location>
</feature>
<reference evidence="6 7" key="2">
    <citation type="submission" date="2016-05" db="EMBL/GenBank/DDBJ databases">
        <authorList>
            <person name="Naeem Raeece"/>
        </authorList>
    </citation>
    <scope>NUCLEOTIDE SEQUENCE [LARGE SCALE GENOMIC DNA]</scope>
</reference>
<dbReference type="Proteomes" id="UP000078546">
    <property type="component" value="Unassembled WGS sequence"/>
</dbReference>
<evidence type="ECO:0008006" key="8">
    <source>
        <dbReference type="Google" id="ProtNLM"/>
    </source>
</evidence>
<keyword evidence="3" id="KW-0732">Signal</keyword>
<dbReference type="EMBL" id="FLQV01001244">
    <property type="protein sequence ID" value="SBS99332.1"/>
    <property type="molecule type" value="Genomic_DNA"/>
</dbReference>
<dbReference type="InterPro" id="IPR022139">
    <property type="entry name" value="Fam-L/Fam-M-like_plasmodium"/>
</dbReference>
<keyword evidence="2" id="KW-0812">Transmembrane</keyword>
<organism evidence="5 6">
    <name type="scientific">Plasmodium ovale curtisi</name>
    <dbReference type="NCBI Taxonomy" id="864141"/>
    <lineage>
        <taxon>Eukaryota</taxon>
        <taxon>Sar</taxon>
        <taxon>Alveolata</taxon>
        <taxon>Apicomplexa</taxon>
        <taxon>Aconoidasida</taxon>
        <taxon>Haemosporida</taxon>
        <taxon>Plasmodiidae</taxon>
        <taxon>Plasmodium</taxon>
        <taxon>Plasmodium (Plasmodium)</taxon>
    </lineage>
</organism>
<feature type="transmembrane region" description="Helical" evidence="2">
    <location>
        <begin position="330"/>
        <end position="348"/>
    </location>
</feature>
<evidence type="ECO:0000313" key="4">
    <source>
        <dbReference type="EMBL" id="SBS90383.1"/>
    </source>
</evidence>
<dbReference type="Proteomes" id="UP000078560">
    <property type="component" value="Unassembled WGS sequence"/>
</dbReference>
<evidence type="ECO:0000313" key="6">
    <source>
        <dbReference type="Proteomes" id="UP000078546"/>
    </source>
</evidence>
<accession>A0A1A8X577</accession>
<dbReference type="Pfam" id="PF12420">
    <property type="entry name" value="DUF3671"/>
    <property type="match status" value="2"/>
</dbReference>
<feature type="region of interest" description="Disordered" evidence="1">
    <location>
        <begin position="127"/>
        <end position="197"/>
    </location>
</feature>
<feature type="transmembrane region" description="Helical" evidence="2">
    <location>
        <begin position="354"/>
        <end position="372"/>
    </location>
</feature>
<evidence type="ECO:0000256" key="1">
    <source>
        <dbReference type="SAM" id="MobiDB-lite"/>
    </source>
</evidence>
<gene>
    <name evidence="5" type="ORF">POVCU1_052130</name>
    <name evidence="4" type="ORF">POVCU2_0061070</name>
</gene>
<protein>
    <recommendedName>
        <fullName evidence="8">Pv-fam-b protein</fullName>
    </recommendedName>
</protein>
<feature type="signal peptide" evidence="3">
    <location>
        <begin position="1"/>
        <end position="25"/>
    </location>
</feature>
<reference evidence="5" key="1">
    <citation type="submission" date="2016-05" db="EMBL/GenBank/DDBJ databases">
        <authorList>
            <person name="Lavstsen T."/>
            <person name="Jespersen J.S."/>
        </authorList>
    </citation>
    <scope>NUCLEOTIDE SEQUENCE [LARGE SCALE GENOMIC DNA]</scope>
</reference>
<evidence type="ECO:0000256" key="3">
    <source>
        <dbReference type="SAM" id="SignalP"/>
    </source>
</evidence>
<dbReference type="AlphaFoldDB" id="A0A1A8X577"/>
<keyword evidence="2" id="KW-1133">Transmembrane helix</keyword>
<evidence type="ECO:0000313" key="7">
    <source>
        <dbReference type="Proteomes" id="UP000078560"/>
    </source>
</evidence>
<proteinExistence type="predicted"/>
<dbReference type="EMBL" id="FLQU01000923">
    <property type="protein sequence ID" value="SBS90383.1"/>
    <property type="molecule type" value="Genomic_DNA"/>
</dbReference>
<dbReference type="VEuPathDB" id="PlasmoDB:PocGH01_00070600"/>
<name>A0A1A8X577_PLAOA</name>
<evidence type="ECO:0000313" key="5">
    <source>
        <dbReference type="EMBL" id="SBS99332.1"/>
    </source>
</evidence>
<keyword evidence="2" id="KW-0472">Membrane</keyword>
<sequence>MNDKIRINLFKQIFTFALLIEIWQCYDDMSKIDKYLNKDDWLNKTLNLRTSRLLATTQPQNTEQNVGLKTKVLRSEGSKGESEREEGKLLLDRQKSITIAARKSNTNKGVTKTKLKAEVGKIGKNDVEKTESKKEVEVTETKEGEKENEQKKEKEEEKTEPKMEVEVTKTKEGEKENEQKKEKEEEKKSGENNKDDMLELNKIKEKLKLKIDEEKVKLKELKDTIKSNDQRDLAKLNEIKNKIKSKYEENRSKLLENYKNIKSLDKGTLRNVEVHKKNIKHICAKCINIENAVPNLEKRFFSALFYVDKFRSNKDVDKKMLIKIRLKNEGIILGTPTAILFLGFLFFINPVTYWGAVGFGGVSFIMYVYIIIKTLKYQAIEKQRPNPGFMDYMKCLKNYFVKNE</sequence>
<evidence type="ECO:0000256" key="2">
    <source>
        <dbReference type="SAM" id="Phobius"/>
    </source>
</evidence>